<dbReference type="EMBL" id="JACJUU010000002">
    <property type="protein sequence ID" value="MBC2768832.1"/>
    <property type="molecule type" value="Genomic_DNA"/>
</dbReference>
<evidence type="ECO:0000256" key="4">
    <source>
        <dbReference type="ARBA" id="ARBA00022989"/>
    </source>
</evidence>
<feature type="transmembrane region" description="Helical" evidence="6">
    <location>
        <begin position="119"/>
        <end position="140"/>
    </location>
</feature>
<feature type="transmembrane region" description="Helical" evidence="6">
    <location>
        <begin position="212"/>
        <end position="232"/>
    </location>
</feature>
<dbReference type="PANTHER" id="PTHR30482">
    <property type="entry name" value="HIGH-AFFINITY BRANCHED-CHAIN AMINO ACID TRANSPORT SYSTEM PERMEASE"/>
    <property type="match status" value="1"/>
</dbReference>
<dbReference type="Pfam" id="PF02653">
    <property type="entry name" value="BPD_transp_2"/>
    <property type="match status" value="1"/>
</dbReference>
<proteinExistence type="predicted"/>
<dbReference type="PANTHER" id="PTHR30482:SF17">
    <property type="entry name" value="ABC TRANSPORTER ATP-BINDING PROTEIN"/>
    <property type="match status" value="1"/>
</dbReference>
<evidence type="ECO:0000256" key="2">
    <source>
        <dbReference type="ARBA" id="ARBA00022475"/>
    </source>
</evidence>
<evidence type="ECO:0000313" key="7">
    <source>
        <dbReference type="EMBL" id="MBC2768832.1"/>
    </source>
</evidence>
<protein>
    <submittedName>
        <fullName evidence="7">Branched-chain amino acid ABC transporter permease</fullName>
    </submittedName>
</protein>
<keyword evidence="2" id="KW-1003">Cell membrane</keyword>
<dbReference type="CDD" id="cd06581">
    <property type="entry name" value="TM_PBP1_LivM_like"/>
    <property type="match status" value="1"/>
</dbReference>
<feature type="transmembrane region" description="Helical" evidence="6">
    <location>
        <begin position="160"/>
        <end position="181"/>
    </location>
</feature>
<keyword evidence="5 6" id="KW-0472">Membrane</keyword>
<dbReference type="GO" id="GO:0015658">
    <property type="term" value="F:branched-chain amino acid transmembrane transporter activity"/>
    <property type="evidence" value="ECO:0007669"/>
    <property type="project" value="InterPro"/>
</dbReference>
<gene>
    <name evidence="7" type="ORF">GTU67_02760</name>
</gene>
<evidence type="ECO:0000256" key="6">
    <source>
        <dbReference type="SAM" id="Phobius"/>
    </source>
</evidence>
<evidence type="ECO:0000313" key="8">
    <source>
        <dbReference type="Proteomes" id="UP000545386"/>
    </source>
</evidence>
<feature type="transmembrane region" description="Helical" evidence="6">
    <location>
        <begin position="90"/>
        <end position="112"/>
    </location>
</feature>
<comment type="subcellular location">
    <subcellularLocation>
        <location evidence="1">Cell membrane</location>
        <topology evidence="1">Multi-pass membrane protein</topology>
    </subcellularLocation>
</comment>
<comment type="caution">
    <text evidence="7">The sequence shown here is derived from an EMBL/GenBank/DDBJ whole genome shotgun (WGS) entry which is preliminary data.</text>
</comment>
<feature type="transmembrane region" description="Helical" evidence="6">
    <location>
        <begin position="64"/>
        <end position="84"/>
    </location>
</feature>
<dbReference type="Proteomes" id="UP000545386">
    <property type="component" value="Unassembled WGS sequence"/>
</dbReference>
<keyword evidence="3 6" id="KW-0812">Transmembrane</keyword>
<feature type="transmembrane region" description="Helical" evidence="6">
    <location>
        <begin position="12"/>
        <end position="30"/>
    </location>
</feature>
<sequence length="332" mass="35417">MTQTTPFKLSTLVPVAIILLLALVPFWGYFTDSTFYVAFYARVLIYAIAVVALNIALGFGGLVSLGHALFMGIGAYSVAIPSFYGIDSGWVHLFICLLVSGLLGYITGAISLRTTGIGFIMITLAFAQMGYFLFVSLKQYGGDDGTSIANTSKMLGLDFGGVYTVYGVAFVLLVLSTWWTAKLRVSPFGMVLRGARQNIRRVNAIGFQAQQYLLVSYVLSAMLCSVAGFLLANLNAFASPTTLSWIISGDLVVMLVLGGIGTVFGPLLGALAFLGLEEVLKMFTTHWLAVFGLAIVVIGLVGKAGIVGFLDAMALRIGNQGKRGPQPEGERV</sequence>
<keyword evidence="8" id="KW-1185">Reference proteome</keyword>
<evidence type="ECO:0000256" key="1">
    <source>
        <dbReference type="ARBA" id="ARBA00004651"/>
    </source>
</evidence>
<keyword evidence="4 6" id="KW-1133">Transmembrane helix</keyword>
<evidence type="ECO:0000256" key="5">
    <source>
        <dbReference type="ARBA" id="ARBA00023136"/>
    </source>
</evidence>
<organism evidence="7 8">
    <name type="scientific">Pusillimonas minor</name>
    <dbReference type="NCBI Taxonomy" id="2697024"/>
    <lineage>
        <taxon>Bacteria</taxon>
        <taxon>Pseudomonadati</taxon>
        <taxon>Pseudomonadota</taxon>
        <taxon>Betaproteobacteria</taxon>
        <taxon>Burkholderiales</taxon>
        <taxon>Alcaligenaceae</taxon>
        <taxon>Pusillimonas</taxon>
    </lineage>
</organism>
<dbReference type="InterPro" id="IPR001851">
    <property type="entry name" value="ABC_transp_permease"/>
</dbReference>
<feature type="transmembrane region" description="Helical" evidence="6">
    <location>
        <begin position="36"/>
        <end position="57"/>
    </location>
</feature>
<reference evidence="7 8" key="1">
    <citation type="submission" date="2020-08" db="EMBL/GenBank/DDBJ databases">
        <title>Paraeoetvoesia sp. YC-7-48 draft genome sequence.</title>
        <authorList>
            <person name="Yao L."/>
        </authorList>
    </citation>
    <scope>NUCLEOTIDE SEQUENCE [LARGE SCALE GENOMIC DNA]</scope>
    <source>
        <strain evidence="8">YC-7-48</strain>
    </source>
</reference>
<feature type="transmembrane region" description="Helical" evidence="6">
    <location>
        <begin position="288"/>
        <end position="310"/>
    </location>
</feature>
<dbReference type="AlphaFoldDB" id="A0A842HM64"/>
<evidence type="ECO:0000256" key="3">
    <source>
        <dbReference type="ARBA" id="ARBA00022692"/>
    </source>
</evidence>
<feature type="transmembrane region" description="Helical" evidence="6">
    <location>
        <begin position="252"/>
        <end position="276"/>
    </location>
</feature>
<name>A0A842HM64_9BURK</name>
<dbReference type="GO" id="GO:0005886">
    <property type="term" value="C:plasma membrane"/>
    <property type="evidence" value="ECO:0007669"/>
    <property type="project" value="UniProtKB-SubCell"/>
</dbReference>
<dbReference type="RefSeq" id="WP_011255164.1">
    <property type="nucleotide sequence ID" value="NZ_JACJUU010000002.1"/>
</dbReference>
<dbReference type="InterPro" id="IPR043428">
    <property type="entry name" value="LivM-like"/>
</dbReference>
<accession>A0A842HM64</accession>